<dbReference type="InterPro" id="IPR023459">
    <property type="entry name" value="Tscrpt_elong_fac_GreA/B_fam"/>
</dbReference>
<reference evidence="2 3" key="1">
    <citation type="journal article" date="2016" name="Nat. Commun.">
        <title>Thousands of microbial genomes shed light on interconnected biogeochemical processes in an aquifer system.</title>
        <authorList>
            <person name="Anantharaman K."/>
            <person name="Brown C.T."/>
            <person name="Hug L.A."/>
            <person name="Sharon I."/>
            <person name="Castelle C.J."/>
            <person name="Probst A.J."/>
            <person name="Thomas B.C."/>
            <person name="Singh A."/>
            <person name="Wilkins M.J."/>
            <person name="Karaoz U."/>
            <person name="Brodie E.L."/>
            <person name="Williams K.H."/>
            <person name="Hubbard S.S."/>
            <person name="Banfield J.F."/>
        </authorList>
    </citation>
    <scope>NUCLEOTIDE SEQUENCE [LARGE SCALE GENOMIC DNA]</scope>
</reference>
<dbReference type="InterPro" id="IPR036953">
    <property type="entry name" value="GreA/GreB_C_sf"/>
</dbReference>
<proteinExistence type="predicted"/>
<evidence type="ECO:0000313" key="3">
    <source>
        <dbReference type="Proteomes" id="UP000176996"/>
    </source>
</evidence>
<dbReference type="Proteomes" id="UP000176996">
    <property type="component" value="Unassembled WGS sequence"/>
</dbReference>
<sequence length="147" mass="16318">MTKNEPKKIYVTKEGFAKFQAKLLSLYELRREKMRDSEEDPDEIVLLNQNIDEIEKIIKFHEIISSPPKGEQNAVSLGATVTVETDGHTSDLTIVGSPEANPPLGRVSHESPVGRALLGKRVGEVATLSSNVSIKVLYKVKRITYSL</sequence>
<dbReference type="GO" id="GO:0032784">
    <property type="term" value="P:regulation of DNA-templated transcription elongation"/>
    <property type="evidence" value="ECO:0007669"/>
    <property type="project" value="InterPro"/>
</dbReference>
<dbReference type="PANTHER" id="PTHR30437">
    <property type="entry name" value="TRANSCRIPTION ELONGATION FACTOR GREA"/>
    <property type="match status" value="1"/>
</dbReference>
<protein>
    <recommendedName>
        <fullName evidence="1">Transcription elongation factor GreA/GreB C-terminal domain-containing protein</fullName>
    </recommendedName>
</protein>
<dbReference type="PIRSF" id="PIRSF006092">
    <property type="entry name" value="GreA_GreB"/>
    <property type="match status" value="1"/>
</dbReference>
<dbReference type="InterPro" id="IPR001437">
    <property type="entry name" value="Tscrpt_elong_fac_GreA/B_C"/>
</dbReference>
<dbReference type="PANTHER" id="PTHR30437:SF4">
    <property type="entry name" value="TRANSCRIPTION ELONGATION FACTOR GREA"/>
    <property type="match status" value="1"/>
</dbReference>
<dbReference type="EMBL" id="MFKK01000033">
    <property type="protein sequence ID" value="OGG40138.1"/>
    <property type="molecule type" value="Genomic_DNA"/>
</dbReference>
<dbReference type="PROSITE" id="PS00830">
    <property type="entry name" value="GREAB_2"/>
    <property type="match status" value="1"/>
</dbReference>
<evidence type="ECO:0000313" key="2">
    <source>
        <dbReference type="EMBL" id="OGG40138.1"/>
    </source>
</evidence>
<dbReference type="GO" id="GO:0006354">
    <property type="term" value="P:DNA-templated transcription elongation"/>
    <property type="evidence" value="ECO:0007669"/>
    <property type="project" value="TreeGrafter"/>
</dbReference>
<name>A0A1F6BTI1_9BACT</name>
<dbReference type="GO" id="GO:0003677">
    <property type="term" value="F:DNA binding"/>
    <property type="evidence" value="ECO:0007669"/>
    <property type="project" value="InterPro"/>
</dbReference>
<accession>A0A1F6BTI1</accession>
<dbReference type="GO" id="GO:0070063">
    <property type="term" value="F:RNA polymerase binding"/>
    <property type="evidence" value="ECO:0007669"/>
    <property type="project" value="InterPro"/>
</dbReference>
<dbReference type="Pfam" id="PF01272">
    <property type="entry name" value="GreA_GreB"/>
    <property type="match status" value="1"/>
</dbReference>
<comment type="caution">
    <text evidence="2">The sequence shown here is derived from an EMBL/GenBank/DDBJ whole genome shotgun (WGS) entry which is preliminary data.</text>
</comment>
<evidence type="ECO:0000259" key="1">
    <source>
        <dbReference type="Pfam" id="PF01272"/>
    </source>
</evidence>
<feature type="domain" description="Transcription elongation factor GreA/GreB C-terminal" evidence="1">
    <location>
        <begin position="73"/>
        <end position="145"/>
    </location>
</feature>
<dbReference type="Gene3D" id="3.10.50.30">
    <property type="entry name" value="Transcription elongation factor, GreA/GreB, C-terminal domain"/>
    <property type="match status" value="1"/>
</dbReference>
<gene>
    <name evidence="2" type="ORF">A3A21_01190</name>
</gene>
<dbReference type="SUPFAM" id="SSF54534">
    <property type="entry name" value="FKBP-like"/>
    <property type="match status" value="1"/>
</dbReference>
<dbReference type="InterPro" id="IPR018151">
    <property type="entry name" value="TF_GreA/GreB_CS"/>
</dbReference>
<organism evidence="2 3">
    <name type="scientific">Candidatus Jorgensenbacteria bacterium RIFCSPLOWO2_01_FULL_45_25b</name>
    <dbReference type="NCBI Taxonomy" id="1798471"/>
    <lineage>
        <taxon>Bacteria</taxon>
        <taxon>Candidatus Joergenseniibacteriota</taxon>
    </lineage>
</organism>
<dbReference type="STRING" id="1798471.A3A21_01190"/>
<dbReference type="AlphaFoldDB" id="A0A1F6BTI1"/>